<comment type="caution">
    <text evidence="1">The sequence shown here is derived from an EMBL/GenBank/DDBJ whole genome shotgun (WGS) entry which is preliminary data.</text>
</comment>
<dbReference type="Proteomes" id="UP000245657">
    <property type="component" value="Unassembled WGS sequence"/>
</dbReference>
<dbReference type="PROSITE" id="PS51257">
    <property type="entry name" value="PROKAR_LIPOPROTEIN"/>
    <property type="match status" value="1"/>
</dbReference>
<accession>A0A2V2N2A0</accession>
<sequence>MKTKLVCIAIIVLGLLSSCVYGAELNISQGNIISKLPSPVESPSSSTITGSDYVNLKTIEIPSTPDSKTPVIRYTSDNLPPTINGLIDHIDFQTTKDKKGQVFIYFKLPAPDASVNQSREIGDFIINRKEWNGDRSLDSIQAEIYIHWVADSARPLLSTNPVNEQLYNQYVIGSSDKRPSPIYPTHLGYNYEGMDKTNLMDQFLLTL</sequence>
<gene>
    <name evidence="1" type="ORF">DK846_07305</name>
</gene>
<protein>
    <submittedName>
        <fullName evidence="1">Uncharacterized protein</fullName>
    </submittedName>
</protein>
<name>A0A2V2N2A0_9EURY</name>
<organism evidence="1 2">
    <name type="scientific">Methanospirillum lacunae</name>
    <dbReference type="NCBI Taxonomy" id="668570"/>
    <lineage>
        <taxon>Archaea</taxon>
        <taxon>Methanobacteriati</taxon>
        <taxon>Methanobacteriota</taxon>
        <taxon>Stenosarchaea group</taxon>
        <taxon>Methanomicrobia</taxon>
        <taxon>Methanomicrobiales</taxon>
        <taxon>Methanospirillaceae</taxon>
        <taxon>Methanospirillum</taxon>
    </lineage>
</organism>
<evidence type="ECO:0000313" key="1">
    <source>
        <dbReference type="EMBL" id="PWR72750.1"/>
    </source>
</evidence>
<reference evidence="1 2" key="1">
    <citation type="submission" date="2018-05" db="EMBL/GenBank/DDBJ databases">
        <title>Draft genome of Methanospirillum lacunae Ki8-1.</title>
        <authorList>
            <person name="Dueholm M.S."/>
            <person name="Nielsen P.H."/>
            <person name="Bakmann L.F."/>
            <person name="Otzen D.E."/>
        </authorList>
    </citation>
    <scope>NUCLEOTIDE SEQUENCE [LARGE SCALE GENOMIC DNA]</scope>
    <source>
        <strain evidence="1 2">Ki8-1</strain>
    </source>
</reference>
<dbReference type="OrthoDB" id="381220at2157"/>
<dbReference type="GeneID" id="97548550"/>
<dbReference type="AlphaFoldDB" id="A0A2V2N2A0"/>
<evidence type="ECO:0000313" key="2">
    <source>
        <dbReference type="Proteomes" id="UP000245657"/>
    </source>
</evidence>
<keyword evidence="2" id="KW-1185">Reference proteome</keyword>
<dbReference type="RefSeq" id="WP_109968261.1">
    <property type="nucleotide sequence ID" value="NZ_CP176093.1"/>
</dbReference>
<proteinExistence type="predicted"/>
<dbReference type="EMBL" id="QGMY01000006">
    <property type="protein sequence ID" value="PWR72750.1"/>
    <property type="molecule type" value="Genomic_DNA"/>
</dbReference>